<gene>
    <name evidence="3" type="ORF">ACFQ21_11640</name>
</gene>
<dbReference type="Proteomes" id="UP001597112">
    <property type="component" value="Unassembled WGS sequence"/>
</dbReference>
<dbReference type="NCBIfam" id="TIGR04183">
    <property type="entry name" value="Por_Secre_tail"/>
    <property type="match status" value="1"/>
</dbReference>
<accession>A0ABW3K131</accession>
<dbReference type="EMBL" id="JBHTKA010000003">
    <property type="protein sequence ID" value="MFD0999963.1"/>
    <property type="molecule type" value="Genomic_DNA"/>
</dbReference>
<dbReference type="RefSeq" id="WP_377579145.1">
    <property type="nucleotide sequence ID" value="NZ_JBHTKA010000003.1"/>
</dbReference>
<reference evidence="4" key="1">
    <citation type="journal article" date="2019" name="Int. J. Syst. Evol. Microbiol.">
        <title>The Global Catalogue of Microorganisms (GCM) 10K type strain sequencing project: providing services to taxonomists for standard genome sequencing and annotation.</title>
        <authorList>
            <consortium name="The Broad Institute Genomics Platform"/>
            <consortium name="The Broad Institute Genome Sequencing Center for Infectious Disease"/>
            <person name="Wu L."/>
            <person name="Ma J."/>
        </authorList>
    </citation>
    <scope>NUCLEOTIDE SEQUENCE [LARGE SCALE GENOMIC DNA]</scope>
    <source>
        <strain evidence="4">CCUG 58938</strain>
    </source>
</reference>
<feature type="chain" id="PRO_5047069248" evidence="1">
    <location>
        <begin position="26"/>
        <end position="974"/>
    </location>
</feature>
<evidence type="ECO:0000313" key="3">
    <source>
        <dbReference type="EMBL" id="MFD0999963.1"/>
    </source>
</evidence>
<proteinExistence type="predicted"/>
<evidence type="ECO:0000313" key="4">
    <source>
        <dbReference type="Proteomes" id="UP001597112"/>
    </source>
</evidence>
<keyword evidence="4" id="KW-1185">Reference proteome</keyword>
<keyword evidence="1" id="KW-0732">Signal</keyword>
<dbReference type="Pfam" id="PF05345">
    <property type="entry name" value="He_PIG"/>
    <property type="match status" value="1"/>
</dbReference>
<dbReference type="Gene3D" id="2.60.40.10">
    <property type="entry name" value="Immunoglobulins"/>
    <property type="match status" value="2"/>
</dbReference>
<feature type="domain" description="Secretion system C-terminal sorting" evidence="2">
    <location>
        <begin position="894"/>
        <end position="966"/>
    </location>
</feature>
<evidence type="ECO:0000259" key="2">
    <source>
        <dbReference type="Pfam" id="PF18962"/>
    </source>
</evidence>
<organism evidence="3 4">
    <name type="scientific">Ohtaekwangia kribbensis</name>
    <dbReference type="NCBI Taxonomy" id="688913"/>
    <lineage>
        <taxon>Bacteria</taxon>
        <taxon>Pseudomonadati</taxon>
        <taxon>Bacteroidota</taxon>
        <taxon>Cytophagia</taxon>
        <taxon>Cytophagales</taxon>
        <taxon>Fulvivirgaceae</taxon>
        <taxon>Ohtaekwangia</taxon>
    </lineage>
</organism>
<feature type="signal peptide" evidence="1">
    <location>
        <begin position="1"/>
        <end position="25"/>
    </location>
</feature>
<dbReference type="Pfam" id="PF18962">
    <property type="entry name" value="Por_Secre_tail"/>
    <property type="match status" value="1"/>
</dbReference>
<evidence type="ECO:0000256" key="1">
    <source>
        <dbReference type="SAM" id="SignalP"/>
    </source>
</evidence>
<name>A0ABW3K131_9BACT</name>
<protein>
    <submittedName>
        <fullName evidence="3">Ig domain-containing protein</fullName>
    </submittedName>
</protein>
<dbReference type="InterPro" id="IPR026444">
    <property type="entry name" value="Secre_tail"/>
</dbReference>
<comment type="caution">
    <text evidence="3">The sequence shown here is derived from an EMBL/GenBank/DDBJ whole genome shotgun (WGS) entry which is preliminary data.</text>
</comment>
<sequence length="974" mass="106256">MKKHLFILFTALLGLYCLLPCVTSAQPCDPVTKISSFLYNGFLVGEYNAMQLRAENGGTHLHGAQFTVTNGTLPPGLILSNFGITGIPTAAGAYTFTVGVSTNAGCPVALERTFTLTVWWNLPCDEFQITTTGFVPNLVNASGQARFYTEHFDSVQYTTVSLPSGFSLNHIAGSYMATVSGTAQYTGTHTIILAAQTNQGCRDTIRYNWQVRCPMAASDSITPRGPKLAYGVIGIPYDEHFANTKIVLSEANLPPGLTIENEHIIGIPTTTGIYHFRLQAIHPTANCAYVEQPYYIEVSPPNTICKIYDAVTPTPTDISANTYYVKKNFSITLSASRDGVVDDSAQFTLTEGSLPDGVSLSGNVLSGQIDHAETWNFTIGAFSKDGCPYYKQQYSIPFILKDSCDAFNIVRVSGGPSPEQTMVGVGIFDIISSYEDDSVVYEAVNLPPGFWSDPYPELIYIGGIPEQPGTADVVIAGTSSKGCQDTLIITRNFTCIPPERIIPGTLPYLPVNEPFSQYFGFENPMAAPSFYHVEVIQGQLPPGLTLTDQDEFTGIGAIMEGIPTTSGMYTFTIGVYVGPCLVNQQIYTLVVRERTPFRSITVHADCSESLNNKRLRVHNPNNFAVDIAYRTLYYQVSVGSATLHPGDNYIYLTGNLMTPPTEPTVPNTLQIHWGDGDGTPRTIVKSPSTELCNPPACAYASDVISRHQGLTKRGYTLNANVSRTLSALGEPDAIDDEPTIYARYFSLGYNGFIVLRMSSDIYNEPGNDFTVHEYSYGEPTFAKNPERAEVQISQNGTTWVTLGLTTPASCQGTLDHAFDIAGKLPWFRYVKVIDKTDRNARILNGACSPTAVFAFDGLSDGFDLDAITCANGNAVAREVAAIEEEPSHSSASVLYPNPVKDWLTIDLSKENIVSDKQVELRVIDLSGNSLYRNIHSLESDGTTQIKVSDLRAGMYILRVRTTTGSSGFYKFIKD</sequence>
<dbReference type="InterPro" id="IPR013783">
    <property type="entry name" value="Ig-like_fold"/>
</dbReference>